<gene>
    <name evidence="1" type="ORF">J2T55_001410</name>
</gene>
<reference evidence="1" key="1">
    <citation type="submission" date="2022-08" db="EMBL/GenBank/DDBJ databases">
        <title>Genomic Encyclopedia of Type Strains, Phase III (KMG-III): the genomes of soil and plant-associated and newly described type strains.</title>
        <authorList>
            <person name="Whitman W."/>
        </authorList>
    </citation>
    <scope>NUCLEOTIDE SEQUENCE</scope>
    <source>
        <strain evidence="1">HMT 1</strain>
    </source>
</reference>
<organism evidence="1 2">
    <name type="scientific">Methylohalomonas lacus</name>
    <dbReference type="NCBI Taxonomy" id="398773"/>
    <lineage>
        <taxon>Bacteria</taxon>
        <taxon>Pseudomonadati</taxon>
        <taxon>Pseudomonadota</taxon>
        <taxon>Gammaproteobacteria</taxon>
        <taxon>Methylohalomonadales</taxon>
        <taxon>Methylohalomonadaceae</taxon>
        <taxon>Methylohalomonas</taxon>
    </lineage>
</organism>
<comment type="caution">
    <text evidence="1">The sequence shown here is derived from an EMBL/GenBank/DDBJ whole genome shotgun (WGS) entry which is preliminary data.</text>
</comment>
<name>A0AAE3HLM0_9GAMM</name>
<keyword evidence="2" id="KW-1185">Reference proteome</keyword>
<evidence type="ECO:0000313" key="2">
    <source>
        <dbReference type="Proteomes" id="UP001204445"/>
    </source>
</evidence>
<evidence type="ECO:0000313" key="1">
    <source>
        <dbReference type="EMBL" id="MCS3903389.1"/>
    </source>
</evidence>
<protein>
    <submittedName>
        <fullName evidence="1">Uncharacterized protein</fullName>
    </submittedName>
</protein>
<proteinExistence type="predicted"/>
<dbReference type="AlphaFoldDB" id="A0AAE3HLM0"/>
<dbReference type="Proteomes" id="UP001204445">
    <property type="component" value="Unassembled WGS sequence"/>
</dbReference>
<sequence length="71" mass="7979">MGKITNVEQPEADKKTSRIVDGLGATMQLDQEHAQCHWNDQVFARGDQVSIDGKTYECTFGCWVNTNQSDM</sequence>
<dbReference type="RefSeq" id="WP_259055121.1">
    <property type="nucleotide sequence ID" value="NZ_JANUCT010000008.1"/>
</dbReference>
<accession>A0AAE3HLM0</accession>
<dbReference type="EMBL" id="JANUCT010000008">
    <property type="protein sequence ID" value="MCS3903389.1"/>
    <property type="molecule type" value="Genomic_DNA"/>
</dbReference>